<organism evidence="1 2">
    <name type="scientific">Odoribacter splanchnicus</name>
    <dbReference type="NCBI Taxonomy" id="28118"/>
    <lineage>
        <taxon>Bacteria</taxon>
        <taxon>Pseudomonadati</taxon>
        <taxon>Bacteroidota</taxon>
        <taxon>Bacteroidia</taxon>
        <taxon>Bacteroidales</taxon>
        <taxon>Odoribacteraceae</taxon>
        <taxon>Odoribacter</taxon>
    </lineage>
</organism>
<evidence type="ECO:0000313" key="2">
    <source>
        <dbReference type="Proteomes" id="UP000283426"/>
    </source>
</evidence>
<evidence type="ECO:0000313" key="1">
    <source>
        <dbReference type="EMBL" id="RGV14061.1"/>
    </source>
</evidence>
<gene>
    <name evidence="1" type="ORF">DWW24_22260</name>
</gene>
<name>A0A412VWP5_9BACT</name>
<dbReference type="EMBL" id="QRYW01000120">
    <property type="protein sequence ID" value="RGV14061.1"/>
    <property type="molecule type" value="Genomic_DNA"/>
</dbReference>
<comment type="caution">
    <text evidence="1">The sequence shown here is derived from an EMBL/GenBank/DDBJ whole genome shotgun (WGS) entry which is preliminary data.</text>
</comment>
<reference evidence="1 2" key="1">
    <citation type="submission" date="2018-08" db="EMBL/GenBank/DDBJ databases">
        <title>A genome reference for cultivated species of the human gut microbiota.</title>
        <authorList>
            <person name="Zou Y."/>
            <person name="Xue W."/>
            <person name="Luo G."/>
        </authorList>
    </citation>
    <scope>NUCLEOTIDE SEQUENCE [LARGE SCALE GENOMIC DNA]</scope>
    <source>
        <strain evidence="1 2">AF14-6AC</strain>
    </source>
</reference>
<feature type="non-terminal residue" evidence="1">
    <location>
        <position position="1"/>
    </location>
</feature>
<accession>A0A412VWP5</accession>
<dbReference type="Proteomes" id="UP000283426">
    <property type="component" value="Unassembled WGS sequence"/>
</dbReference>
<sequence length="310" mass="32505">SDQPIVSSAMSPSPIPAAPQIAYNSDLIFQSGSTKANAPAPRTLTASVEEEIRRRRFIALAQGSDSTLAAHPLTYIGSTGIYTGTLTAAQVNAVSINASSIKAGTLSADRIAAGSIHASKLDAASLKADIINSGYINALTCNFIRGRIGGFSIGMDYIMSAGLGTPGSSPIQIRSSAKGSGNWYSGSYRPFGITMTWHNTNNAGHIVFGQVAASGSTVKTNFIGLQMMSWDGYEYFCLSTNYAKVDGKDVYNRIAGWAFDHTHIWKNNISLGADGSITNGAKWKLNNDGSGQIAGGNISWNASGSVIFAS</sequence>
<feature type="non-terminal residue" evidence="1">
    <location>
        <position position="310"/>
    </location>
</feature>
<protein>
    <submittedName>
        <fullName evidence="1">Uncharacterized protein</fullName>
    </submittedName>
</protein>
<dbReference type="AlphaFoldDB" id="A0A412VWP5"/>
<proteinExistence type="predicted"/>